<keyword evidence="2" id="KW-0677">Repeat</keyword>
<dbReference type="PROSITE" id="PS51294">
    <property type="entry name" value="HTH_MYB"/>
    <property type="match status" value="2"/>
</dbReference>
<feature type="compositionally biased region" description="Basic and acidic residues" evidence="9">
    <location>
        <begin position="142"/>
        <end position="155"/>
    </location>
</feature>
<dbReference type="AlphaFoldDB" id="A0A4S4D9N2"/>
<proteinExistence type="predicted"/>
<evidence type="ECO:0000313" key="13">
    <source>
        <dbReference type="Proteomes" id="UP000306102"/>
    </source>
</evidence>
<dbReference type="Proteomes" id="UP000306102">
    <property type="component" value="Unassembled WGS sequence"/>
</dbReference>
<dbReference type="EMBL" id="SDRB02011997">
    <property type="protein sequence ID" value="THF99218.1"/>
    <property type="molecule type" value="Genomic_DNA"/>
</dbReference>
<comment type="subcellular location">
    <subcellularLocation>
        <location evidence="1">Nucleus</location>
    </subcellularLocation>
</comment>
<evidence type="ECO:0000256" key="2">
    <source>
        <dbReference type="ARBA" id="ARBA00022737"/>
    </source>
</evidence>
<evidence type="ECO:0000256" key="4">
    <source>
        <dbReference type="ARBA" id="ARBA00023125"/>
    </source>
</evidence>
<keyword evidence="7" id="KW-0539">Nucleus</keyword>
<organism evidence="12 13">
    <name type="scientific">Camellia sinensis var. sinensis</name>
    <name type="common">China tea</name>
    <dbReference type="NCBI Taxonomy" id="542762"/>
    <lineage>
        <taxon>Eukaryota</taxon>
        <taxon>Viridiplantae</taxon>
        <taxon>Streptophyta</taxon>
        <taxon>Embryophyta</taxon>
        <taxon>Tracheophyta</taxon>
        <taxon>Spermatophyta</taxon>
        <taxon>Magnoliopsida</taxon>
        <taxon>eudicotyledons</taxon>
        <taxon>Gunneridae</taxon>
        <taxon>Pentapetalae</taxon>
        <taxon>asterids</taxon>
        <taxon>Ericales</taxon>
        <taxon>Theaceae</taxon>
        <taxon>Camellia</taxon>
    </lineage>
</organism>
<dbReference type="SUPFAM" id="SSF46689">
    <property type="entry name" value="Homeodomain-like"/>
    <property type="match status" value="1"/>
</dbReference>
<keyword evidence="4" id="KW-0238">DNA-binding</keyword>
<dbReference type="CDD" id="cd00167">
    <property type="entry name" value="SANT"/>
    <property type="match status" value="2"/>
</dbReference>
<dbReference type="FunFam" id="1.10.10.60:FF:000302">
    <property type="entry name" value="Transcription factor TT2"/>
    <property type="match status" value="1"/>
</dbReference>
<dbReference type="PANTHER" id="PTHR47999:SF21">
    <property type="entry name" value="TRANSCRIPTION FACTOR MYB82-LIKE"/>
    <property type="match status" value="1"/>
</dbReference>
<evidence type="ECO:0000256" key="3">
    <source>
        <dbReference type="ARBA" id="ARBA00023015"/>
    </source>
</evidence>
<dbReference type="Gene3D" id="1.10.10.60">
    <property type="entry name" value="Homeodomain-like"/>
    <property type="match status" value="2"/>
</dbReference>
<comment type="caution">
    <text evidence="12">The sequence shown here is derived from an EMBL/GenBank/DDBJ whole genome shotgun (WGS) entry which is preliminary data.</text>
</comment>
<accession>A0A4S4D9N2</accession>
<feature type="region of interest" description="Disordered" evidence="9">
    <location>
        <begin position="127"/>
        <end position="155"/>
    </location>
</feature>
<protein>
    <recommendedName>
        <fullName evidence="8">Myb-related protein 123</fullName>
    </recommendedName>
</protein>
<evidence type="ECO:0000313" key="12">
    <source>
        <dbReference type="EMBL" id="THF99218.1"/>
    </source>
</evidence>
<keyword evidence="3" id="KW-0805">Transcription regulation</keyword>
<evidence type="ECO:0000256" key="7">
    <source>
        <dbReference type="ARBA" id="ARBA00023242"/>
    </source>
</evidence>
<dbReference type="InterPro" id="IPR001005">
    <property type="entry name" value="SANT/Myb"/>
</dbReference>
<evidence type="ECO:0000256" key="9">
    <source>
        <dbReference type="SAM" id="MobiDB-lite"/>
    </source>
</evidence>
<dbReference type="GO" id="GO:0005634">
    <property type="term" value="C:nucleus"/>
    <property type="evidence" value="ECO:0007669"/>
    <property type="project" value="UniProtKB-SubCell"/>
</dbReference>
<reference evidence="12 13" key="1">
    <citation type="journal article" date="2018" name="Proc. Natl. Acad. Sci. U.S.A.">
        <title>Draft genome sequence of Camellia sinensis var. sinensis provides insights into the evolution of the tea genome and tea quality.</title>
        <authorList>
            <person name="Wei C."/>
            <person name="Yang H."/>
            <person name="Wang S."/>
            <person name="Zhao J."/>
            <person name="Liu C."/>
            <person name="Gao L."/>
            <person name="Xia E."/>
            <person name="Lu Y."/>
            <person name="Tai Y."/>
            <person name="She G."/>
            <person name="Sun J."/>
            <person name="Cao H."/>
            <person name="Tong W."/>
            <person name="Gao Q."/>
            <person name="Li Y."/>
            <person name="Deng W."/>
            <person name="Jiang X."/>
            <person name="Wang W."/>
            <person name="Chen Q."/>
            <person name="Zhang S."/>
            <person name="Li H."/>
            <person name="Wu J."/>
            <person name="Wang P."/>
            <person name="Li P."/>
            <person name="Shi C."/>
            <person name="Zheng F."/>
            <person name="Jian J."/>
            <person name="Huang B."/>
            <person name="Shan D."/>
            <person name="Shi M."/>
            <person name="Fang C."/>
            <person name="Yue Y."/>
            <person name="Li F."/>
            <person name="Li D."/>
            <person name="Wei S."/>
            <person name="Han B."/>
            <person name="Jiang C."/>
            <person name="Yin Y."/>
            <person name="Xia T."/>
            <person name="Zhang Z."/>
            <person name="Bennetzen J.L."/>
            <person name="Zhao S."/>
            <person name="Wan X."/>
        </authorList>
    </citation>
    <scope>NUCLEOTIDE SEQUENCE [LARGE SCALE GENOMIC DNA]</scope>
    <source>
        <strain evidence="13">cv. Shuchazao</strain>
        <tissue evidence="12">Leaf</tissue>
    </source>
</reference>
<feature type="domain" description="Myb-like" evidence="10">
    <location>
        <begin position="7"/>
        <end position="59"/>
    </location>
</feature>
<feature type="domain" description="HTH myb-type" evidence="11">
    <location>
        <begin position="60"/>
        <end position="114"/>
    </location>
</feature>
<dbReference type="PROSITE" id="PS50090">
    <property type="entry name" value="MYB_LIKE"/>
    <property type="match status" value="2"/>
</dbReference>
<sequence>MAMKEGKSSIKKGLWKPEEDIILKNYVEAHGEGNWANVSEKSGLMRGGKSCRMRWKNYLRPNIKRGRMSDDEKDLIIRLHKLLGNRWSLIAGRLPGRTDNEVKNYWNTHLNKRSSQTKTTTICSKNKKKLQQFPTSQPTRCKISENDDKRSQGRKVEDITAVSPWIEHARSFNFDTEPPLFPANDALLFTDDEPFMPILDSLALYEALQSNGGEEYPQEVARHATGLCYKGEVIPCPRSMARWRLQGMQPVFAIKEKSFHAPEAWLGGDQNQLQLVKKVESMNS</sequence>
<dbReference type="PANTHER" id="PTHR47999">
    <property type="entry name" value="TRANSCRIPTION FACTOR MYB8-RELATED-RELATED"/>
    <property type="match status" value="1"/>
</dbReference>
<evidence type="ECO:0000256" key="8">
    <source>
        <dbReference type="ARBA" id="ARBA00083772"/>
    </source>
</evidence>
<dbReference type="InterPro" id="IPR017930">
    <property type="entry name" value="Myb_dom"/>
</dbReference>
<keyword evidence="5" id="KW-0010">Activator</keyword>
<dbReference type="FunFam" id="1.10.10.60:FF:000001">
    <property type="entry name" value="MYB-related transcription factor"/>
    <property type="match status" value="1"/>
</dbReference>
<dbReference type="InterPro" id="IPR009057">
    <property type="entry name" value="Homeodomain-like_sf"/>
</dbReference>
<evidence type="ECO:0000256" key="5">
    <source>
        <dbReference type="ARBA" id="ARBA00023159"/>
    </source>
</evidence>
<name>A0A4S4D9N2_CAMSN</name>
<keyword evidence="6" id="KW-0804">Transcription</keyword>
<gene>
    <name evidence="12" type="ORF">TEA_020993</name>
</gene>
<dbReference type="SMART" id="SM00717">
    <property type="entry name" value="SANT"/>
    <property type="match status" value="2"/>
</dbReference>
<keyword evidence="13" id="KW-1185">Reference proteome</keyword>
<evidence type="ECO:0000256" key="1">
    <source>
        <dbReference type="ARBA" id="ARBA00004123"/>
    </source>
</evidence>
<dbReference type="Pfam" id="PF00249">
    <property type="entry name" value="Myb_DNA-binding"/>
    <property type="match status" value="2"/>
</dbReference>
<dbReference type="GO" id="GO:0003677">
    <property type="term" value="F:DNA binding"/>
    <property type="evidence" value="ECO:0007669"/>
    <property type="project" value="UniProtKB-KW"/>
</dbReference>
<feature type="domain" description="Myb-like" evidence="10">
    <location>
        <begin position="60"/>
        <end position="110"/>
    </location>
</feature>
<evidence type="ECO:0000259" key="10">
    <source>
        <dbReference type="PROSITE" id="PS50090"/>
    </source>
</evidence>
<evidence type="ECO:0000256" key="6">
    <source>
        <dbReference type="ARBA" id="ARBA00023163"/>
    </source>
</evidence>
<dbReference type="InterPro" id="IPR015495">
    <property type="entry name" value="Myb_TF_plants"/>
</dbReference>
<feature type="domain" description="HTH myb-type" evidence="11">
    <location>
        <begin position="7"/>
        <end position="59"/>
    </location>
</feature>
<evidence type="ECO:0000259" key="11">
    <source>
        <dbReference type="PROSITE" id="PS51294"/>
    </source>
</evidence>
<dbReference type="STRING" id="542762.A0A4S4D9N2"/>